<evidence type="ECO:0000313" key="3">
    <source>
        <dbReference type="Proteomes" id="UP000238083"/>
    </source>
</evidence>
<name>A0A2T0R3U5_9ACTN</name>
<gene>
    <name evidence="2" type="ORF">CLV37_106276</name>
</gene>
<proteinExistence type="predicted"/>
<evidence type="ECO:0000256" key="1">
    <source>
        <dbReference type="SAM" id="MobiDB-lite"/>
    </source>
</evidence>
<dbReference type="AlphaFoldDB" id="A0A2T0R3U5"/>
<sequence>MASLNELIEIRRRWLESRERVRAAHAARLAEAAERDRAAARQRDRTWRSDGPRHGDVWEIAYDVQQRTLGLRDIATVTVAEALLPFEGWTVRDVMWALERLPDGSEQTWLAGSSSAELRLTRRLAPWKGLDGPHGEYVARVLREKEESAERRALRRTMDEIERRDAVPVPEEVRALREELRTRRRARTVPRTNPVGDLRGERKWINPNVDRP</sequence>
<dbReference type="Proteomes" id="UP000238083">
    <property type="component" value="Unassembled WGS sequence"/>
</dbReference>
<keyword evidence="3" id="KW-1185">Reference proteome</keyword>
<dbReference type="OrthoDB" id="3260166at2"/>
<dbReference type="RefSeq" id="WP_106211255.1">
    <property type="nucleotide sequence ID" value="NZ_PVZF01000006.1"/>
</dbReference>
<protein>
    <submittedName>
        <fullName evidence="2">Uncharacterized protein</fullName>
    </submittedName>
</protein>
<dbReference type="EMBL" id="PVZF01000006">
    <property type="protein sequence ID" value="PRY14716.1"/>
    <property type="molecule type" value="Genomic_DNA"/>
</dbReference>
<organism evidence="2 3">
    <name type="scientific">Kineococcus rhizosphaerae</name>
    <dbReference type="NCBI Taxonomy" id="559628"/>
    <lineage>
        <taxon>Bacteria</taxon>
        <taxon>Bacillati</taxon>
        <taxon>Actinomycetota</taxon>
        <taxon>Actinomycetes</taxon>
        <taxon>Kineosporiales</taxon>
        <taxon>Kineosporiaceae</taxon>
        <taxon>Kineococcus</taxon>
    </lineage>
</organism>
<evidence type="ECO:0000313" key="2">
    <source>
        <dbReference type="EMBL" id="PRY14716.1"/>
    </source>
</evidence>
<accession>A0A2T0R3U5</accession>
<reference evidence="2 3" key="1">
    <citation type="submission" date="2018-03" db="EMBL/GenBank/DDBJ databases">
        <title>Genomic Encyclopedia of Archaeal and Bacterial Type Strains, Phase II (KMG-II): from individual species to whole genera.</title>
        <authorList>
            <person name="Goeker M."/>
        </authorList>
    </citation>
    <scope>NUCLEOTIDE SEQUENCE [LARGE SCALE GENOMIC DNA]</scope>
    <source>
        <strain evidence="2 3">DSM 19711</strain>
    </source>
</reference>
<feature type="region of interest" description="Disordered" evidence="1">
    <location>
        <begin position="185"/>
        <end position="212"/>
    </location>
</feature>
<comment type="caution">
    <text evidence="2">The sequence shown here is derived from an EMBL/GenBank/DDBJ whole genome shotgun (WGS) entry which is preliminary data.</text>
</comment>
<feature type="compositionally biased region" description="Basic and acidic residues" evidence="1">
    <location>
        <begin position="198"/>
        <end position="212"/>
    </location>
</feature>